<dbReference type="PROSITE" id="PS50011">
    <property type="entry name" value="PROTEIN_KINASE_DOM"/>
    <property type="match status" value="1"/>
</dbReference>
<comment type="catalytic activity">
    <reaction evidence="9">
        <text>L-seryl-[protein] + ATP = O-phospho-L-seryl-[protein] + ADP + H(+)</text>
        <dbReference type="Rhea" id="RHEA:17989"/>
        <dbReference type="Rhea" id="RHEA-COMP:9863"/>
        <dbReference type="Rhea" id="RHEA-COMP:11604"/>
        <dbReference type="ChEBI" id="CHEBI:15378"/>
        <dbReference type="ChEBI" id="CHEBI:29999"/>
        <dbReference type="ChEBI" id="CHEBI:30616"/>
        <dbReference type="ChEBI" id="CHEBI:83421"/>
        <dbReference type="ChEBI" id="CHEBI:456216"/>
        <dbReference type="EC" id="2.7.11.1"/>
    </reaction>
</comment>
<keyword evidence="13" id="KW-1185">Reference proteome</keyword>
<evidence type="ECO:0000256" key="1">
    <source>
        <dbReference type="ARBA" id="ARBA00010886"/>
    </source>
</evidence>
<keyword evidence="4" id="KW-0808">Transferase</keyword>
<dbReference type="InterPro" id="IPR008271">
    <property type="entry name" value="Ser/Thr_kinase_AS"/>
</dbReference>
<keyword evidence="7" id="KW-0067">ATP-binding</keyword>
<dbReference type="PANTHER" id="PTHR44899">
    <property type="entry name" value="CAMK FAMILY PROTEIN KINASE"/>
    <property type="match status" value="1"/>
</dbReference>
<evidence type="ECO:0000313" key="12">
    <source>
        <dbReference type="EMBL" id="KAL3842315.1"/>
    </source>
</evidence>
<keyword evidence="5" id="KW-0547">Nucleotide-binding</keyword>
<dbReference type="InterPro" id="IPR051131">
    <property type="entry name" value="NEK_Ser/Thr_kinase_NIMA"/>
</dbReference>
<dbReference type="SUPFAM" id="SSF56112">
    <property type="entry name" value="Protein kinase-like (PK-like)"/>
    <property type="match status" value="1"/>
</dbReference>
<accession>A0ABD3TZ48</accession>
<keyword evidence="6" id="KW-0418">Kinase</keyword>
<feature type="compositionally biased region" description="Acidic residues" evidence="10">
    <location>
        <begin position="354"/>
        <end position="384"/>
    </location>
</feature>
<dbReference type="EC" id="2.7.11.1" evidence="2"/>
<evidence type="ECO:0000313" key="13">
    <source>
        <dbReference type="Proteomes" id="UP001634394"/>
    </source>
</evidence>
<evidence type="ECO:0000256" key="2">
    <source>
        <dbReference type="ARBA" id="ARBA00012513"/>
    </source>
</evidence>
<dbReference type="PANTHER" id="PTHR44899:SF3">
    <property type="entry name" value="SERINE_THREONINE-PROTEIN KINASE NEK1"/>
    <property type="match status" value="1"/>
</dbReference>
<evidence type="ECO:0000259" key="11">
    <source>
        <dbReference type="PROSITE" id="PS50011"/>
    </source>
</evidence>
<protein>
    <recommendedName>
        <fullName evidence="2">non-specific serine/threonine protein kinase</fullName>
        <ecNumber evidence="2">2.7.11.1</ecNumber>
    </recommendedName>
</protein>
<dbReference type="FunFam" id="1.10.510.10:FF:000869">
    <property type="entry name" value="Nek protein kinase"/>
    <property type="match status" value="1"/>
</dbReference>
<dbReference type="AlphaFoldDB" id="A0ABD3TZ48"/>
<dbReference type="Proteomes" id="UP001634394">
    <property type="component" value="Unassembled WGS sequence"/>
</dbReference>
<evidence type="ECO:0000256" key="8">
    <source>
        <dbReference type="ARBA" id="ARBA00047899"/>
    </source>
</evidence>
<dbReference type="GO" id="GO:0005524">
    <property type="term" value="F:ATP binding"/>
    <property type="evidence" value="ECO:0007669"/>
    <property type="project" value="UniProtKB-KW"/>
</dbReference>
<comment type="caution">
    <text evidence="12">The sequence shown here is derived from an EMBL/GenBank/DDBJ whole genome shotgun (WGS) entry which is preliminary data.</text>
</comment>
<evidence type="ECO:0000256" key="3">
    <source>
        <dbReference type="ARBA" id="ARBA00022527"/>
    </source>
</evidence>
<dbReference type="InterPro" id="IPR000719">
    <property type="entry name" value="Prot_kinase_dom"/>
</dbReference>
<sequence length="487" mass="55506">MENYEIVNRLGTGACGAVYLVRHKTSRKLYALKKIGLDERKKYRTKDAVQKEASILAQLKHTHIVSYLESFFDDDEEYLCIIQDYCDGGTLDDKIREARMKGKYFEEDQIMRWFVQIIMAVQYIHSKKVLHRDFKTENIFLTKKNVVKIGDFGISKVLENTIDLAKTVVGTPSYLSPELCQDIPYSSKSDIWAVGCLLYEMCALKPPFDAQNLVSLFFKIMKGEFESIPSQYSKGLQDLVSSILVKTPDDRPSASAILNDPHVKTHLSKFIAENEILLFQKSCKEDTNRSSPNPNISNLKIKAAKGLNDLNSKPVSPQVPKKQKASPIQQDSGLSINSSNDSEGVEKEGNNDEQLSDYSDDFDESSENDIPEELENEEREVQDDYVDDFEEYDSSEDLDELVTHARKAQEIVVEDNFFADDKCCELHLNQTVIFRETCGQYVRDNQLSSVSKMIEEGTLREEDLKSELRRSIGDDNMEICHLDIGDL</sequence>
<evidence type="ECO:0000256" key="10">
    <source>
        <dbReference type="SAM" id="MobiDB-lite"/>
    </source>
</evidence>
<comment type="similarity">
    <text evidence="1">Belongs to the protein kinase superfamily. NEK Ser/Thr protein kinase family. NIMA subfamily.</text>
</comment>
<keyword evidence="3" id="KW-0723">Serine/threonine-protein kinase</keyword>
<reference evidence="12 13" key="1">
    <citation type="submission" date="2024-11" db="EMBL/GenBank/DDBJ databases">
        <title>Chromosome-level genome assembly of the freshwater bivalve Anodonta woodiana.</title>
        <authorList>
            <person name="Chen X."/>
        </authorList>
    </citation>
    <scope>NUCLEOTIDE SEQUENCE [LARGE SCALE GENOMIC DNA]</scope>
    <source>
        <strain evidence="12">MN2024</strain>
        <tissue evidence="12">Gills</tissue>
    </source>
</reference>
<gene>
    <name evidence="12" type="ORF">ACJMK2_020345</name>
</gene>
<proteinExistence type="inferred from homology"/>
<evidence type="ECO:0000256" key="7">
    <source>
        <dbReference type="ARBA" id="ARBA00022840"/>
    </source>
</evidence>
<dbReference type="Gene3D" id="1.10.510.10">
    <property type="entry name" value="Transferase(Phosphotransferase) domain 1"/>
    <property type="match status" value="1"/>
</dbReference>
<dbReference type="Pfam" id="PF00069">
    <property type="entry name" value="Pkinase"/>
    <property type="match status" value="1"/>
</dbReference>
<name>A0ABD3TZ48_SINWO</name>
<dbReference type="GO" id="GO:0004674">
    <property type="term" value="F:protein serine/threonine kinase activity"/>
    <property type="evidence" value="ECO:0007669"/>
    <property type="project" value="UniProtKB-KW"/>
</dbReference>
<comment type="catalytic activity">
    <reaction evidence="8">
        <text>L-threonyl-[protein] + ATP = O-phospho-L-threonyl-[protein] + ADP + H(+)</text>
        <dbReference type="Rhea" id="RHEA:46608"/>
        <dbReference type="Rhea" id="RHEA-COMP:11060"/>
        <dbReference type="Rhea" id="RHEA-COMP:11605"/>
        <dbReference type="ChEBI" id="CHEBI:15378"/>
        <dbReference type="ChEBI" id="CHEBI:30013"/>
        <dbReference type="ChEBI" id="CHEBI:30616"/>
        <dbReference type="ChEBI" id="CHEBI:61977"/>
        <dbReference type="ChEBI" id="CHEBI:456216"/>
        <dbReference type="EC" id="2.7.11.1"/>
    </reaction>
</comment>
<feature type="compositionally biased region" description="Polar residues" evidence="10">
    <location>
        <begin position="326"/>
        <end position="342"/>
    </location>
</feature>
<evidence type="ECO:0000256" key="4">
    <source>
        <dbReference type="ARBA" id="ARBA00022679"/>
    </source>
</evidence>
<evidence type="ECO:0000256" key="6">
    <source>
        <dbReference type="ARBA" id="ARBA00022777"/>
    </source>
</evidence>
<dbReference type="PROSITE" id="PS00108">
    <property type="entry name" value="PROTEIN_KINASE_ST"/>
    <property type="match status" value="1"/>
</dbReference>
<feature type="domain" description="Protein kinase" evidence="11">
    <location>
        <begin position="4"/>
        <end position="263"/>
    </location>
</feature>
<organism evidence="12 13">
    <name type="scientific">Sinanodonta woodiana</name>
    <name type="common">Chinese pond mussel</name>
    <name type="synonym">Anodonta woodiana</name>
    <dbReference type="NCBI Taxonomy" id="1069815"/>
    <lineage>
        <taxon>Eukaryota</taxon>
        <taxon>Metazoa</taxon>
        <taxon>Spiralia</taxon>
        <taxon>Lophotrochozoa</taxon>
        <taxon>Mollusca</taxon>
        <taxon>Bivalvia</taxon>
        <taxon>Autobranchia</taxon>
        <taxon>Heteroconchia</taxon>
        <taxon>Palaeoheterodonta</taxon>
        <taxon>Unionida</taxon>
        <taxon>Unionoidea</taxon>
        <taxon>Unionidae</taxon>
        <taxon>Unioninae</taxon>
        <taxon>Sinanodonta</taxon>
    </lineage>
</organism>
<feature type="region of interest" description="Disordered" evidence="10">
    <location>
        <begin position="307"/>
        <end position="384"/>
    </location>
</feature>
<dbReference type="EMBL" id="JBJQND010000017">
    <property type="protein sequence ID" value="KAL3842315.1"/>
    <property type="molecule type" value="Genomic_DNA"/>
</dbReference>
<dbReference type="InterPro" id="IPR011009">
    <property type="entry name" value="Kinase-like_dom_sf"/>
</dbReference>
<dbReference type="CDD" id="cd08215">
    <property type="entry name" value="STKc_Nek"/>
    <property type="match status" value="1"/>
</dbReference>
<evidence type="ECO:0000256" key="9">
    <source>
        <dbReference type="ARBA" id="ARBA00048679"/>
    </source>
</evidence>
<evidence type="ECO:0000256" key="5">
    <source>
        <dbReference type="ARBA" id="ARBA00022741"/>
    </source>
</evidence>